<accession>A0A3N1PKC5</accession>
<feature type="domain" description="Methyltransferase small" evidence="6">
    <location>
        <begin position="105"/>
        <end position="185"/>
    </location>
</feature>
<dbReference type="InterPro" id="IPR004556">
    <property type="entry name" value="HemK-like"/>
</dbReference>
<feature type="binding site" evidence="5">
    <location>
        <position position="166"/>
    </location>
    <ligand>
        <name>S-adenosyl-L-methionine</name>
        <dbReference type="ChEBI" id="CHEBI:59789"/>
    </ligand>
</feature>
<dbReference type="InterPro" id="IPR002052">
    <property type="entry name" value="DNA_methylase_N6_adenine_CS"/>
</dbReference>
<dbReference type="GO" id="GO:0032259">
    <property type="term" value="P:methylation"/>
    <property type="evidence" value="ECO:0007669"/>
    <property type="project" value="UniProtKB-KW"/>
</dbReference>
<dbReference type="InterPro" id="IPR029063">
    <property type="entry name" value="SAM-dependent_MTases_sf"/>
</dbReference>
<dbReference type="NCBIfam" id="TIGR03534">
    <property type="entry name" value="RF_mod_PrmC"/>
    <property type="match status" value="1"/>
</dbReference>
<evidence type="ECO:0000313" key="9">
    <source>
        <dbReference type="Proteomes" id="UP000268033"/>
    </source>
</evidence>
<feature type="binding site" evidence="5">
    <location>
        <begin position="181"/>
        <end position="184"/>
    </location>
    <ligand>
        <name>substrate</name>
    </ligand>
</feature>
<dbReference type="EC" id="2.1.1.297" evidence="5"/>
<keyword evidence="1 5" id="KW-0489">Methyltransferase</keyword>
<comment type="similarity">
    <text evidence="5">Belongs to the protein N5-glutamine methyltransferase family. PrmC subfamily.</text>
</comment>
<name>A0A3N1PKC5_9GAMM</name>
<dbReference type="Proteomes" id="UP000268033">
    <property type="component" value="Unassembled WGS sequence"/>
</dbReference>
<dbReference type="Gene3D" id="3.40.50.150">
    <property type="entry name" value="Vaccinia Virus protein VP39"/>
    <property type="match status" value="1"/>
</dbReference>
<dbReference type="CDD" id="cd02440">
    <property type="entry name" value="AdoMet_MTases"/>
    <property type="match status" value="1"/>
</dbReference>
<dbReference type="FunFam" id="3.40.50.150:FF:000053">
    <property type="entry name" value="Release factor glutamine methyltransferase"/>
    <property type="match status" value="1"/>
</dbReference>
<feature type="binding site" evidence="5">
    <location>
        <position position="181"/>
    </location>
    <ligand>
        <name>S-adenosyl-L-methionine</name>
        <dbReference type="ChEBI" id="CHEBI:59789"/>
    </ligand>
</feature>
<dbReference type="InterPro" id="IPR019874">
    <property type="entry name" value="RF_methyltr_PrmC"/>
</dbReference>
<comment type="caution">
    <text evidence="8">The sequence shown here is derived from an EMBL/GenBank/DDBJ whole genome shotgun (WGS) entry which is preliminary data.</text>
</comment>
<organism evidence="8 9">
    <name type="scientific">Gallaecimonas pentaromativorans</name>
    <dbReference type="NCBI Taxonomy" id="584787"/>
    <lineage>
        <taxon>Bacteria</taxon>
        <taxon>Pseudomonadati</taxon>
        <taxon>Pseudomonadota</taxon>
        <taxon>Gammaproteobacteria</taxon>
        <taxon>Enterobacterales</taxon>
        <taxon>Gallaecimonadaceae</taxon>
        <taxon>Gallaecimonas</taxon>
    </lineage>
</organism>
<feature type="domain" description="Release factor glutamine methyltransferase N-terminal" evidence="7">
    <location>
        <begin position="5"/>
        <end position="73"/>
    </location>
</feature>
<protein>
    <recommendedName>
        <fullName evidence="5">Release factor glutamine methyltransferase</fullName>
        <shortName evidence="5">RF MTase</shortName>
        <ecNumber evidence="5">2.1.1.297</ecNumber>
    </recommendedName>
    <alternativeName>
        <fullName evidence="5">N5-glutamine methyltransferase PrmC</fullName>
    </alternativeName>
    <alternativeName>
        <fullName evidence="5">Protein-(glutamine-N5) MTase PrmC</fullName>
    </alternativeName>
    <alternativeName>
        <fullName evidence="5">Protein-glutamine N-methyltransferase PrmC</fullName>
    </alternativeName>
</protein>
<dbReference type="NCBIfam" id="TIGR00536">
    <property type="entry name" value="hemK_fam"/>
    <property type="match status" value="1"/>
</dbReference>
<sequence length="276" mass="30147">MTLLEALRWGRGALAGGESPDIDARLLLMHAAKVSRTTLLAFGERPLSTAERALFEAFIARRQGGEPVAHILGEQEFYGLALEVNPHTLIPRPDTETLVDLALALPAQPLRFLDLGTGTGAIAIALAAQRPGWQGIAVDAVKEAAELAKRNVARHQVAVTVREGSWFMPVRAERFGLIVSNPPYIDPIDPHLGQGDVRFEPLSALIAEEAGLADLKYIIEQAPAYLQAPGWLMVEHGYDQGARVRELMQQRGFGAVRSERDLGGQERVTLGQWRDN</sequence>
<dbReference type="Pfam" id="PF17827">
    <property type="entry name" value="PrmC_N"/>
    <property type="match status" value="1"/>
</dbReference>
<dbReference type="AlphaFoldDB" id="A0A3N1PKC5"/>
<comment type="function">
    <text evidence="5">Methylates the class 1 translation termination release factors RF1/PrfA and RF2/PrfB on the glutamine residue of the universally conserved GGQ motif.</text>
</comment>
<dbReference type="InterPro" id="IPR040758">
    <property type="entry name" value="PrmC_N"/>
</dbReference>
<evidence type="ECO:0000256" key="3">
    <source>
        <dbReference type="ARBA" id="ARBA00022691"/>
    </source>
</evidence>
<dbReference type="InterPro" id="IPR007848">
    <property type="entry name" value="Small_mtfrase_dom"/>
</dbReference>
<gene>
    <name evidence="5" type="primary">prmC</name>
    <name evidence="8" type="ORF">EDC28_103152</name>
</gene>
<dbReference type="Pfam" id="PF05175">
    <property type="entry name" value="MTS"/>
    <property type="match status" value="1"/>
</dbReference>
<dbReference type="GO" id="GO:0102559">
    <property type="term" value="F:peptide chain release factor N(5)-glutamine methyltransferase activity"/>
    <property type="evidence" value="ECO:0007669"/>
    <property type="project" value="UniProtKB-EC"/>
</dbReference>
<reference evidence="8 9" key="1">
    <citation type="submission" date="2018-11" db="EMBL/GenBank/DDBJ databases">
        <title>Genomic Encyclopedia of Type Strains, Phase IV (KMG-IV): sequencing the most valuable type-strain genomes for metagenomic binning, comparative biology and taxonomic classification.</title>
        <authorList>
            <person name="Goeker M."/>
        </authorList>
    </citation>
    <scope>NUCLEOTIDE SEQUENCE [LARGE SCALE GENOMIC DNA]</scope>
    <source>
        <strain evidence="8 9">DSM 21945</strain>
    </source>
</reference>
<evidence type="ECO:0000313" key="8">
    <source>
        <dbReference type="EMBL" id="ROQ28559.1"/>
    </source>
</evidence>
<dbReference type="PROSITE" id="PS00092">
    <property type="entry name" value="N6_MTASE"/>
    <property type="match status" value="1"/>
</dbReference>
<evidence type="ECO:0000256" key="4">
    <source>
        <dbReference type="ARBA" id="ARBA00048391"/>
    </source>
</evidence>
<keyword evidence="3 5" id="KW-0949">S-adenosyl-L-methionine</keyword>
<dbReference type="STRING" id="584787.GCA_001247655_00275"/>
<comment type="catalytic activity">
    <reaction evidence="4 5">
        <text>L-glutaminyl-[peptide chain release factor] + S-adenosyl-L-methionine = N(5)-methyl-L-glutaminyl-[peptide chain release factor] + S-adenosyl-L-homocysteine + H(+)</text>
        <dbReference type="Rhea" id="RHEA:42896"/>
        <dbReference type="Rhea" id="RHEA-COMP:10271"/>
        <dbReference type="Rhea" id="RHEA-COMP:10272"/>
        <dbReference type="ChEBI" id="CHEBI:15378"/>
        <dbReference type="ChEBI" id="CHEBI:30011"/>
        <dbReference type="ChEBI" id="CHEBI:57856"/>
        <dbReference type="ChEBI" id="CHEBI:59789"/>
        <dbReference type="ChEBI" id="CHEBI:61891"/>
        <dbReference type="EC" id="2.1.1.297"/>
    </reaction>
</comment>
<evidence type="ECO:0000259" key="6">
    <source>
        <dbReference type="Pfam" id="PF05175"/>
    </source>
</evidence>
<feature type="binding site" evidence="5">
    <location>
        <position position="139"/>
    </location>
    <ligand>
        <name>S-adenosyl-L-methionine</name>
        <dbReference type="ChEBI" id="CHEBI:59789"/>
    </ligand>
</feature>
<keyword evidence="2 5" id="KW-0808">Transferase</keyword>
<dbReference type="HAMAP" id="MF_02126">
    <property type="entry name" value="RF_methyltr_PrmC"/>
    <property type="match status" value="1"/>
</dbReference>
<feature type="binding site" evidence="5">
    <location>
        <begin position="116"/>
        <end position="120"/>
    </location>
    <ligand>
        <name>S-adenosyl-L-methionine</name>
        <dbReference type="ChEBI" id="CHEBI:59789"/>
    </ligand>
</feature>
<dbReference type="EMBL" id="RJUL01000003">
    <property type="protein sequence ID" value="ROQ28559.1"/>
    <property type="molecule type" value="Genomic_DNA"/>
</dbReference>
<dbReference type="GO" id="GO:0003676">
    <property type="term" value="F:nucleic acid binding"/>
    <property type="evidence" value="ECO:0007669"/>
    <property type="project" value="InterPro"/>
</dbReference>
<evidence type="ECO:0000256" key="2">
    <source>
        <dbReference type="ARBA" id="ARBA00022679"/>
    </source>
</evidence>
<proteinExistence type="inferred from homology"/>
<dbReference type="SUPFAM" id="SSF53335">
    <property type="entry name" value="S-adenosyl-L-methionine-dependent methyltransferases"/>
    <property type="match status" value="1"/>
</dbReference>
<dbReference type="RefSeq" id="WP_123421028.1">
    <property type="nucleotide sequence ID" value="NZ_RJUL01000003.1"/>
</dbReference>
<evidence type="ECO:0000256" key="5">
    <source>
        <dbReference type="HAMAP-Rule" id="MF_02126"/>
    </source>
</evidence>
<dbReference type="InterPro" id="IPR050320">
    <property type="entry name" value="N5-glutamine_MTase"/>
</dbReference>
<keyword evidence="9" id="KW-1185">Reference proteome</keyword>
<evidence type="ECO:0000256" key="1">
    <source>
        <dbReference type="ARBA" id="ARBA00022603"/>
    </source>
</evidence>
<dbReference type="PANTHER" id="PTHR18895">
    <property type="entry name" value="HEMK METHYLTRANSFERASE"/>
    <property type="match status" value="1"/>
</dbReference>
<dbReference type="Gene3D" id="1.10.8.10">
    <property type="entry name" value="DNA helicase RuvA subunit, C-terminal domain"/>
    <property type="match status" value="1"/>
</dbReference>
<dbReference type="PANTHER" id="PTHR18895:SF74">
    <property type="entry name" value="MTRF1L RELEASE FACTOR GLUTAMINE METHYLTRANSFERASE"/>
    <property type="match status" value="1"/>
</dbReference>
<evidence type="ECO:0000259" key="7">
    <source>
        <dbReference type="Pfam" id="PF17827"/>
    </source>
</evidence>